<evidence type="ECO:0000256" key="4">
    <source>
        <dbReference type="ARBA" id="ARBA00022741"/>
    </source>
</evidence>
<dbReference type="EMBL" id="SRHE01000007">
    <property type="protein sequence ID" value="TWW12565.1"/>
    <property type="molecule type" value="Genomic_DNA"/>
</dbReference>
<evidence type="ECO:0000313" key="10">
    <source>
        <dbReference type="Proteomes" id="UP000321083"/>
    </source>
</evidence>
<dbReference type="InterPro" id="IPR017441">
    <property type="entry name" value="Protein_kinase_ATP_BS"/>
</dbReference>
<evidence type="ECO:0000256" key="5">
    <source>
        <dbReference type="ARBA" id="ARBA00022777"/>
    </source>
</evidence>
<comment type="caution">
    <text evidence="9">The sequence shown here is derived from an EMBL/GenBank/DDBJ whole genome shotgun (WGS) entry which is preliminary data.</text>
</comment>
<dbReference type="EC" id="2.7.11.1" evidence="1"/>
<dbReference type="PROSITE" id="PS00108">
    <property type="entry name" value="PROTEIN_KINASE_ST"/>
    <property type="match status" value="1"/>
</dbReference>
<dbReference type="Gene3D" id="1.10.510.10">
    <property type="entry name" value="Transferase(Phosphotransferase) domain 1"/>
    <property type="match status" value="1"/>
</dbReference>
<reference evidence="9 10" key="1">
    <citation type="submission" date="2019-08" db="EMBL/GenBank/DDBJ databases">
        <title>100 year-old enigma solved: identification of Planctomyces bekefii, the type genus and species of the phylum Planctomycetes.</title>
        <authorList>
            <person name="Svetlana D.N."/>
            <person name="Overmann J."/>
        </authorList>
    </citation>
    <scope>NUCLEOTIDE SEQUENCE [LARGE SCALE GENOMIC DNA]</scope>
    <source>
        <strain evidence="9">Phe10_nw2017</strain>
    </source>
</reference>
<keyword evidence="6 7" id="KW-0067">ATP-binding</keyword>
<dbReference type="PROSITE" id="PS50011">
    <property type="entry name" value="PROTEIN_KINASE_DOM"/>
    <property type="match status" value="1"/>
</dbReference>
<evidence type="ECO:0000256" key="2">
    <source>
        <dbReference type="ARBA" id="ARBA00022527"/>
    </source>
</evidence>
<evidence type="ECO:0000256" key="3">
    <source>
        <dbReference type="ARBA" id="ARBA00022679"/>
    </source>
</evidence>
<dbReference type="GO" id="GO:0005524">
    <property type="term" value="F:ATP binding"/>
    <property type="evidence" value="ECO:0007669"/>
    <property type="project" value="UniProtKB-UniRule"/>
</dbReference>
<evidence type="ECO:0000256" key="1">
    <source>
        <dbReference type="ARBA" id="ARBA00012513"/>
    </source>
</evidence>
<keyword evidence="4 7" id="KW-0547">Nucleotide-binding</keyword>
<dbReference type="InterPro" id="IPR000719">
    <property type="entry name" value="Prot_kinase_dom"/>
</dbReference>
<dbReference type="GO" id="GO:0004674">
    <property type="term" value="F:protein serine/threonine kinase activity"/>
    <property type="evidence" value="ECO:0007669"/>
    <property type="project" value="UniProtKB-KW"/>
</dbReference>
<dbReference type="PROSITE" id="PS00107">
    <property type="entry name" value="PROTEIN_KINASE_ATP"/>
    <property type="match status" value="1"/>
</dbReference>
<dbReference type="AlphaFoldDB" id="A0A5C6MCF7"/>
<dbReference type="PANTHER" id="PTHR43289:SF6">
    <property type="entry name" value="SERINE_THREONINE-PROTEIN KINASE NEKL-3"/>
    <property type="match status" value="1"/>
</dbReference>
<dbReference type="CDD" id="cd14014">
    <property type="entry name" value="STKc_PknB_like"/>
    <property type="match status" value="1"/>
</dbReference>
<sequence length="501" mass="55351">MNSSENPTQDSQQDRRNQADLSDLRIGEFLLLRRLGSGGMADVYLAEQTSLGRQVAVKVLKNDSLQGRSDVLLKRFEQEARAAGGLSHPNVVQIITTGHENNIAYIVQEYVPGLNLSQWIRRNGPPDFSTGVKWLQQMAAALSAAAEAGIVHRDIKPENILLNRQATAKVTDFGLAQLNQPAPARMNLTQAGTTLGTPWYMSPEQIQGTKLDHRSDQYSLGVTAWHMFAGRPPFPGRNPMTVAVQHLKELPPPLATLRPDLPLPLCTIIDRMLAKKPEDRFPDGPSLELALAAAAAMPPRELSAEPADLVGRLRRYRPAITLAVGAMLACTLATWTFARLTASPIQLPAPSVYPEIRKQPSAARQYALAMLQPDRQDLWNAVSRFYPESTEAEMASLQLGVALMASAVPDAAGALKAFSAVREKGEVAPEKNYLQLLGMIGQAWTLRDRPRSPELEQLLSDIQQQIDNYQSDDLLQLDIDRAPIELQQYFGRLQMTRRQPL</sequence>
<accession>A0A5C6MCF7</accession>
<dbReference type="Proteomes" id="UP000321083">
    <property type="component" value="Unassembled WGS sequence"/>
</dbReference>
<evidence type="ECO:0000313" key="9">
    <source>
        <dbReference type="EMBL" id="TWW12565.1"/>
    </source>
</evidence>
<dbReference type="Gene3D" id="3.30.200.20">
    <property type="entry name" value="Phosphorylase Kinase, domain 1"/>
    <property type="match status" value="1"/>
</dbReference>
<dbReference type="PANTHER" id="PTHR43289">
    <property type="entry name" value="MITOGEN-ACTIVATED PROTEIN KINASE KINASE KINASE 20-RELATED"/>
    <property type="match status" value="1"/>
</dbReference>
<keyword evidence="10" id="KW-1185">Reference proteome</keyword>
<dbReference type="Pfam" id="PF00069">
    <property type="entry name" value="Pkinase"/>
    <property type="match status" value="1"/>
</dbReference>
<gene>
    <name evidence="9" type="ORF">E3A20_00920</name>
</gene>
<dbReference type="InterPro" id="IPR011009">
    <property type="entry name" value="Kinase-like_dom_sf"/>
</dbReference>
<name>A0A5C6MCF7_9PLAN</name>
<keyword evidence="5 9" id="KW-0418">Kinase</keyword>
<proteinExistence type="predicted"/>
<evidence type="ECO:0000256" key="6">
    <source>
        <dbReference type="ARBA" id="ARBA00022840"/>
    </source>
</evidence>
<dbReference type="SUPFAM" id="SSF56112">
    <property type="entry name" value="Protein kinase-like (PK-like)"/>
    <property type="match status" value="1"/>
</dbReference>
<reference evidence="9 10" key="2">
    <citation type="submission" date="2019-08" db="EMBL/GenBank/DDBJ databases">
        <authorList>
            <person name="Henke P."/>
        </authorList>
    </citation>
    <scope>NUCLEOTIDE SEQUENCE [LARGE SCALE GENOMIC DNA]</scope>
    <source>
        <strain evidence="9">Phe10_nw2017</strain>
    </source>
</reference>
<organism evidence="9 10">
    <name type="scientific">Planctomyces bekefii</name>
    <dbReference type="NCBI Taxonomy" id="1653850"/>
    <lineage>
        <taxon>Bacteria</taxon>
        <taxon>Pseudomonadati</taxon>
        <taxon>Planctomycetota</taxon>
        <taxon>Planctomycetia</taxon>
        <taxon>Planctomycetales</taxon>
        <taxon>Planctomycetaceae</taxon>
        <taxon>Planctomyces</taxon>
    </lineage>
</organism>
<keyword evidence="2 9" id="KW-0723">Serine/threonine-protein kinase</keyword>
<evidence type="ECO:0000256" key="7">
    <source>
        <dbReference type="PROSITE-ProRule" id="PRU10141"/>
    </source>
</evidence>
<keyword evidence="3" id="KW-0808">Transferase</keyword>
<feature type="binding site" evidence="7">
    <location>
        <position position="58"/>
    </location>
    <ligand>
        <name>ATP</name>
        <dbReference type="ChEBI" id="CHEBI:30616"/>
    </ligand>
</feature>
<evidence type="ECO:0000259" key="8">
    <source>
        <dbReference type="PROSITE" id="PS50011"/>
    </source>
</evidence>
<dbReference type="FunFam" id="1.10.510.10:FF:000021">
    <property type="entry name" value="Serine/threonine protein kinase"/>
    <property type="match status" value="1"/>
</dbReference>
<dbReference type="SMART" id="SM00220">
    <property type="entry name" value="S_TKc"/>
    <property type="match status" value="1"/>
</dbReference>
<protein>
    <recommendedName>
        <fullName evidence="1">non-specific serine/threonine protein kinase</fullName>
        <ecNumber evidence="1">2.7.11.1</ecNumber>
    </recommendedName>
</protein>
<dbReference type="InterPro" id="IPR008271">
    <property type="entry name" value="Ser/Thr_kinase_AS"/>
</dbReference>
<feature type="domain" description="Protein kinase" evidence="8">
    <location>
        <begin position="29"/>
        <end position="292"/>
    </location>
</feature>